<reference evidence="1 2" key="1">
    <citation type="submission" date="2017-02" db="EMBL/GenBank/DDBJ databases">
        <title>Genomes of Trichoderma spp. with biocontrol activity.</title>
        <authorList>
            <person name="Gardiner D."/>
            <person name="Kazan K."/>
            <person name="Vos C."/>
            <person name="Harvey P."/>
        </authorList>
    </citation>
    <scope>NUCLEOTIDE SEQUENCE [LARGE SCALE GENOMIC DNA]</scope>
    <source>
        <strain evidence="1 2">A5MH</strain>
    </source>
</reference>
<dbReference type="GO" id="GO:0051213">
    <property type="term" value="F:dioxygenase activity"/>
    <property type="evidence" value="ECO:0007669"/>
    <property type="project" value="InterPro"/>
</dbReference>
<name>A0A2K0SYM2_9HYPO</name>
<proteinExistence type="predicted"/>
<accession>A0A2K0SYM2</accession>
<comment type="caution">
    <text evidence="1">The sequence shown here is derived from an EMBL/GenBank/DDBJ whole genome shotgun (WGS) entry which is preliminary data.</text>
</comment>
<organism evidence="1 2">
    <name type="scientific">Trichoderma gamsii</name>
    <dbReference type="NCBI Taxonomy" id="398673"/>
    <lineage>
        <taxon>Eukaryota</taxon>
        <taxon>Fungi</taxon>
        <taxon>Dikarya</taxon>
        <taxon>Ascomycota</taxon>
        <taxon>Pezizomycotina</taxon>
        <taxon>Sordariomycetes</taxon>
        <taxon>Hypocreomycetidae</taxon>
        <taxon>Hypocreales</taxon>
        <taxon>Hypocreaceae</taxon>
        <taxon>Trichoderma</taxon>
    </lineage>
</organism>
<gene>
    <name evidence="1" type="ORF">TGAMA5MH_09735</name>
</gene>
<dbReference type="EMBL" id="MTYH01000105">
    <property type="protein sequence ID" value="PNP38377.1"/>
    <property type="molecule type" value="Genomic_DNA"/>
</dbReference>
<dbReference type="AlphaFoldDB" id="A0A2K0SYM2"/>
<evidence type="ECO:0000313" key="1">
    <source>
        <dbReference type="EMBL" id="PNP38377.1"/>
    </source>
</evidence>
<dbReference type="Gene3D" id="2.60.120.620">
    <property type="entry name" value="q2cbj1_9rhob like domain"/>
    <property type="match status" value="1"/>
</dbReference>
<dbReference type="Pfam" id="PF10014">
    <property type="entry name" value="2OG-Fe_Oxy_2"/>
    <property type="match status" value="1"/>
</dbReference>
<evidence type="ECO:0000313" key="2">
    <source>
        <dbReference type="Proteomes" id="UP000236546"/>
    </source>
</evidence>
<dbReference type="InterPro" id="IPR018724">
    <property type="entry name" value="2OG-Fe_dioxygenase"/>
</dbReference>
<dbReference type="Proteomes" id="UP000236546">
    <property type="component" value="Unassembled WGS sequence"/>
</dbReference>
<sequence length="391" mass="44767">MSTFKYAQRAVRASAPLLRSSPTIANRGSQRLFHESSKAKAVEAIATQTPLNNGPPPPPMMAQLLQQPQELLAEPFPQPEGYTQLNVREQAYNPRFYETVSKIMKLREKYLRDRCIFVESDDMIDIVLGLGAKEADLPKMEKVSDHLYHDPTLPFRLSRNSRFCLDFDTHTIRRLEFQPFVLTVEEDFNRYDSGAIRRFDEVENELQLNSVFQALFAFKAMIIHGMQIAHRPKLEYGINKWVCTLFNLRTVTTPHILGEPALEGVHSDGVDHTMTTFLGSYNMSDNSAATFMHDMDEKTGIPLEDIKPKHLLARVQHKKLLDTLMIVDHERKHSLSAVYPVDETKEAHRDMLVFFTRKPVERTHVSGSIDSLIPHKDLPMEVPLYLPGSNQ</sequence>
<dbReference type="OrthoDB" id="5307791at2759"/>
<protein>
    <submittedName>
        <fullName evidence="1">Uncharacterized protein</fullName>
    </submittedName>
</protein>